<evidence type="ECO:0000256" key="1">
    <source>
        <dbReference type="ARBA" id="ARBA00007068"/>
    </source>
</evidence>
<evidence type="ECO:0000313" key="2">
    <source>
        <dbReference type="EMBL" id="PFG57561.1"/>
    </source>
</evidence>
<accession>A0A2A9G3T6</accession>
<dbReference type="RefSeq" id="WP_211291792.1">
    <property type="nucleotide sequence ID" value="NZ_JBIAKZ010000006.1"/>
</dbReference>
<keyword evidence="2" id="KW-0378">Hydrolase</keyword>
<protein>
    <submittedName>
        <fullName evidence="2">L-aminopeptidase DmpA</fullName>
    </submittedName>
</protein>
<reference evidence="2 3" key="1">
    <citation type="submission" date="2017-10" db="EMBL/GenBank/DDBJ databases">
        <title>Sequencing the genomes of 1000 actinobacteria strains.</title>
        <authorList>
            <person name="Klenk H.-P."/>
        </authorList>
    </citation>
    <scope>NUCLEOTIDE SEQUENCE [LARGE SCALE GENOMIC DNA]</scope>
    <source>
        <strain evidence="2 3">DSM 46092</strain>
    </source>
</reference>
<keyword evidence="3" id="KW-1185">Reference proteome</keyword>
<comment type="caution">
    <text evidence="2">The sequence shown here is derived from an EMBL/GenBank/DDBJ whole genome shotgun (WGS) entry which is preliminary data.</text>
</comment>
<dbReference type="InterPro" id="IPR005321">
    <property type="entry name" value="Peptidase_S58_DmpA"/>
</dbReference>
<name>A0A2A9G3T6_9PSEU</name>
<dbReference type="CDD" id="cd02253">
    <property type="entry name" value="DmpA"/>
    <property type="match status" value="1"/>
</dbReference>
<keyword evidence="2" id="KW-0645">Protease</keyword>
<dbReference type="GO" id="GO:0004177">
    <property type="term" value="F:aminopeptidase activity"/>
    <property type="evidence" value="ECO:0007669"/>
    <property type="project" value="UniProtKB-KW"/>
</dbReference>
<dbReference type="AlphaFoldDB" id="A0A2A9G3T6"/>
<organism evidence="2 3">
    <name type="scientific">Amycolatopsis sulphurea</name>
    <dbReference type="NCBI Taxonomy" id="76022"/>
    <lineage>
        <taxon>Bacteria</taxon>
        <taxon>Bacillati</taxon>
        <taxon>Actinomycetota</taxon>
        <taxon>Actinomycetes</taxon>
        <taxon>Pseudonocardiales</taxon>
        <taxon>Pseudonocardiaceae</taxon>
        <taxon>Amycolatopsis</taxon>
    </lineage>
</organism>
<gene>
    <name evidence="2" type="ORF">ATK36_1153</name>
</gene>
<dbReference type="Gene3D" id="3.60.70.12">
    <property type="entry name" value="L-amino peptidase D-ALA esterase/amidase"/>
    <property type="match status" value="1"/>
</dbReference>
<comment type="similarity">
    <text evidence="1">Belongs to the peptidase S58 family.</text>
</comment>
<dbReference type="EMBL" id="PDJK01000001">
    <property type="protein sequence ID" value="PFG57561.1"/>
    <property type="molecule type" value="Genomic_DNA"/>
</dbReference>
<proteinExistence type="inferred from homology"/>
<sequence>MTATQRCRDLGITLGIFPPGRHNAITDVPGVRVGHCTISEGEGPLVTGKGPIRTGVTIVEPRPSVWRSPVFAGAHRLNGNGEMTGLSWIRENGQLTTPIGLTNTHSVGAVRDAIIAEIHRDRGDDESYFCLPVVAETYDGILSDINGQHVRAEHVEAAFRALSDGPVPEGSVGSGTGMICHEFNGGIGTASRLVPNAHSGAYTLGVLVQANHGQRRRLRVDGVPIGERIPTETVSSPYEDLRKEMAGSGSIIVLIATDAPLLPHQCERLAQRGALAIGRTGGIGEHNSGDLLLAFSTGNDTMPGVGLGELDFEDIPVRMASDTVVELLFEAVIDATEEAIVNSMLAATTTVGRDGITAHPLPAEQLRAAVVGARENAEGAAS</sequence>
<keyword evidence="2" id="KW-0031">Aminopeptidase</keyword>
<dbReference type="PANTHER" id="PTHR36512:SF3">
    <property type="entry name" value="BLR5678 PROTEIN"/>
    <property type="match status" value="1"/>
</dbReference>
<dbReference type="SUPFAM" id="SSF56266">
    <property type="entry name" value="DmpA/ArgJ-like"/>
    <property type="match status" value="1"/>
</dbReference>
<evidence type="ECO:0000313" key="3">
    <source>
        <dbReference type="Proteomes" id="UP000243542"/>
    </source>
</evidence>
<dbReference type="InterPro" id="IPR016117">
    <property type="entry name" value="ArgJ-like_dom_sf"/>
</dbReference>
<dbReference type="Proteomes" id="UP000243542">
    <property type="component" value="Unassembled WGS sequence"/>
</dbReference>
<dbReference type="PANTHER" id="PTHR36512">
    <property type="entry name" value="D-AMINOPEPTIDASE"/>
    <property type="match status" value="1"/>
</dbReference>
<dbReference type="Pfam" id="PF03576">
    <property type="entry name" value="Peptidase_S58"/>
    <property type="match status" value="1"/>
</dbReference>